<dbReference type="InterPro" id="IPR017972">
    <property type="entry name" value="Cyt_P450_CS"/>
</dbReference>
<dbReference type="Pfam" id="PF00067">
    <property type="entry name" value="p450"/>
    <property type="match status" value="1"/>
</dbReference>
<dbReference type="PANTHER" id="PTHR46696">
    <property type="entry name" value="P450, PUTATIVE (EUROFUNG)-RELATED"/>
    <property type="match status" value="1"/>
</dbReference>
<evidence type="ECO:0000256" key="1">
    <source>
        <dbReference type="ARBA" id="ARBA00010617"/>
    </source>
</evidence>
<keyword evidence="2" id="KW-0408">Iron</keyword>
<evidence type="ECO:0000313" key="4">
    <source>
        <dbReference type="Proteomes" id="UP001500325"/>
    </source>
</evidence>
<dbReference type="InterPro" id="IPR001128">
    <property type="entry name" value="Cyt_P450"/>
</dbReference>
<dbReference type="Proteomes" id="UP001500325">
    <property type="component" value="Unassembled WGS sequence"/>
</dbReference>
<comment type="similarity">
    <text evidence="1 2">Belongs to the cytochrome P450 family.</text>
</comment>
<dbReference type="Gene3D" id="1.10.630.10">
    <property type="entry name" value="Cytochrome P450"/>
    <property type="match status" value="1"/>
</dbReference>
<dbReference type="InterPro" id="IPR002397">
    <property type="entry name" value="Cyt_P450_B"/>
</dbReference>
<keyword evidence="4" id="KW-1185">Reference proteome</keyword>
<sequence>MAVTASGIRWIDDIDIAALEADPYPLYARLRAEAPCVFVPALNAYLLTTYDEVRAFLADTDLGRAPSVQPVLERTFGPENILIADGAVHRDRRASVDPPLRRGAVSGYIEDLVRPIAAQEAARLPVSGTYDVVAEYLEPVSTRGLAAMLGIGDVPSETLRRWFHTIIGAAGNYTFQEEPFRRSDEVVAEIKDVLEPILTRLETDPDGSGLSHLLHAGMPPGRIRSREDIYSAFLIELTGGMQEPGHAAATTLLGLLREGTYGEIVADPDLIPTALAEGLRWIAPIGGVFRETTRAVTIHGQELPPGSVVWCMVASANHDERRFSDGGRYQLRRSGPTHLSFGGGRHFCAGNVFGRELARIALEELVAVAPALRLAEAGWAMKGWLFRSPQQLHVTTVEA</sequence>
<name>A0ABP8X953_9PSEU</name>
<proteinExistence type="inferred from homology"/>
<keyword evidence="2" id="KW-0349">Heme</keyword>
<protein>
    <submittedName>
        <fullName evidence="3">Cytochrome P450</fullName>
    </submittedName>
</protein>
<keyword evidence="2" id="KW-0560">Oxidoreductase</keyword>
<dbReference type="PROSITE" id="PS00086">
    <property type="entry name" value="CYTOCHROME_P450"/>
    <property type="match status" value="1"/>
</dbReference>
<dbReference type="PRINTS" id="PR00359">
    <property type="entry name" value="BP450"/>
</dbReference>
<dbReference type="EMBL" id="BAABIC010000016">
    <property type="protein sequence ID" value="GAA4701030.1"/>
    <property type="molecule type" value="Genomic_DNA"/>
</dbReference>
<evidence type="ECO:0000313" key="3">
    <source>
        <dbReference type="EMBL" id="GAA4701030.1"/>
    </source>
</evidence>
<gene>
    <name evidence="3" type="ORF">GCM10023215_44860</name>
</gene>
<evidence type="ECO:0000256" key="2">
    <source>
        <dbReference type="RuleBase" id="RU000461"/>
    </source>
</evidence>
<keyword evidence="2" id="KW-0503">Monooxygenase</keyword>
<keyword evidence="2" id="KW-0479">Metal-binding</keyword>
<comment type="caution">
    <text evidence="3">The sequence shown here is derived from an EMBL/GenBank/DDBJ whole genome shotgun (WGS) entry which is preliminary data.</text>
</comment>
<organism evidence="3 4">
    <name type="scientific">Pseudonocardia yuanmonensis</name>
    <dbReference type="NCBI Taxonomy" id="1095914"/>
    <lineage>
        <taxon>Bacteria</taxon>
        <taxon>Bacillati</taxon>
        <taxon>Actinomycetota</taxon>
        <taxon>Actinomycetes</taxon>
        <taxon>Pseudonocardiales</taxon>
        <taxon>Pseudonocardiaceae</taxon>
        <taxon>Pseudonocardia</taxon>
    </lineage>
</organism>
<accession>A0ABP8X953</accession>
<dbReference type="PANTHER" id="PTHR46696:SF1">
    <property type="entry name" value="CYTOCHROME P450 YJIB-RELATED"/>
    <property type="match status" value="1"/>
</dbReference>
<dbReference type="InterPro" id="IPR036396">
    <property type="entry name" value="Cyt_P450_sf"/>
</dbReference>
<reference evidence="4" key="1">
    <citation type="journal article" date="2019" name="Int. J. Syst. Evol. Microbiol.">
        <title>The Global Catalogue of Microorganisms (GCM) 10K type strain sequencing project: providing services to taxonomists for standard genome sequencing and annotation.</title>
        <authorList>
            <consortium name="The Broad Institute Genomics Platform"/>
            <consortium name="The Broad Institute Genome Sequencing Center for Infectious Disease"/>
            <person name="Wu L."/>
            <person name="Ma J."/>
        </authorList>
    </citation>
    <scope>NUCLEOTIDE SEQUENCE [LARGE SCALE GENOMIC DNA]</scope>
    <source>
        <strain evidence="4">JCM 18055</strain>
    </source>
</reference>
<dbReference type="SUPFAM" id="SSF48264">
    <property type="entry name" value="Cytochrome P450"/>
    <property type="match status" value="1"/>
</dbReference>